<evidence type="ECO:0008006" key="4">
    <source>
        <dbReference type="Google" id="ProtNLM"/>
    </source>
</evidence>
<feature type="chain" id="PRO_5041264737" description="Secreted protein" evidence="1">
    <location>
        <begin position="20"/>
        <end position="143"/>
    </location>
</feature>
<dbReference type="AlphaFoldDB" id="A0AA39YTI9"/>
<feature type="signal peptide" evidence="1">
    <location>
        <begin position="1"/>
        <end position="19"/>
    </location>
</feature>
<keyword evidence="3" id="KW-1185">Reference proteome</keyword>
<evidence type="ECO:0000256" key="1">
    <source>
        <dbReference type="SAM" id="SignalP"/>
    </source>
</evidence>
<keyword evidence="1" id="KW-0732">Signal</keyword>
<evidence type="ECO:0000313" key="3">
    <source>
        <dbReference type="Proteomes" id="UP001174936"/>
    </source>
</evidence>
<proteinExistence type="predicted"/>
<dbReference type="Proteomes" id="UP001174936">
    <property type="component" value="Unassembled WGS sequence"/>
</dbReference>
<name>A0AA39YTI9_9PEZI</name>
<reference evidence="2" key="1">
    <citation type="submission" date="2023-06" db="EMBL/GenBank/DDBJ databases">
        <title>Genome-scale phylogeny and comparative genomics of the fungal order Sordariales.</title>
        <authorList>
            <consortium name="Lawrence Berkeley National Laboratory"/>
            <person name="Hensen N."/>
            <person name="Bonometti L."/>
            <person name="Westerberg I."/>
            <person name="Brannstrom I.O."/>
            <person name="Guillou S."/>
            <person name="Cros-Aarteil S."/>
            <person name="Calhoun S."/>
            <person name="Haridas S."/>
            <person name="Kuo A."/>
            <person name="Mondo S."/>
            <person name="Pangilinan J."/>
            <person name="Riley R."/>
            <person name="Labutti K."/>
            <person name="Andreopoulos B."/>
            <person name="Lipzen A."/>
            <person name="Chen C."/>
            <person name="Yanf M."/>
            <person name="Daum C."/>
            <person name="Ng V."/>
            <person name="Clum A."/>
            <person name="Steindorff A."/>
            <person name="Ohm R."/>
            <person name="Martin F."/>
            <person name="Silar P."/>
            <person name="Natvig D."/>
            <person name="Lalanne C."/>
            <person name="Gautier V."/>
            <person name="Ament-Velasquez S.L."/>
            <person name="Kruys A."/>
            <person name="Hutchinson M.I."/>
            <person name="Powell A.J."/>
            <person name="Barry K."/>
            <person name="Miller A.N."/>
            <person name="Grigoriev I.V."/>
            <person name="Debuchy R."/>
            <person name="Gladieux P."/>
            <person name="Thoren M.H."/>
            <person name="Johannesson H."/>
        </authorList>
    </citation>
    <scope>NUCLEOTIDE SEQUENCE</scope>
    <source>
        <strain evidence="2">SMH2532-1</strain>
    </source>
</reference>
<organism evidence="2 3">
    <name type="scientific">Cercophora newfieldiana</name>
    <dbReference type="NCBI Taxonomy" id="92897"/>
    <lineage>
        <taxon>Eukaryota</taxon>
        <taxon>Fungi</taxon>
        <taxon>Dikarya</taxon>
        <taxon>Ascomycota</taxon>
        <taxon>Pezizomycotina</taxon>
        <taxon>Sordariomycetes</taxon>
        <taxon>Sordariomycetidae</taxon>
        <taxon>Sordariales</taxon>
        <taxon>Lasiosphaeriaceae</taxon>
        <taxon>Cercophora</taxon>
    </lineage>
</organism>
<evidence type="ECO:0000313" key="2">
    <source>
        <dbReference type="EMBL" id="KAK0657910.1"/>
    </source>
</evidence>
<gene>
    <name evidence="2" type="ORF">B0T16DRAFT_488960</name>
</gene>
<dbReference type="EMBL" id="JAULSV010000001">
    <property type="protein sequence ID" value="KAK0657910.1"/>
    <property type="molecule type" value="Genomic_DNA"/>
</dbReference>
<sequence>MKLSILLFGFLAAAVHCIALPPVNTTLIPADELPSNRNLFKREEEWTLVLYNEHKKGGQCGGQSETKTGDSDQCLDITNKKCVDIKVNPNVGIASCSFGFKAESCSGPRKNYEVVQGGSSHDKNGVDLNDEVKFVSVTCSLGG</sequence>
<protein>
    <recommendedName>
        <fullName evidence="4">Secreted protein</fullName>
    </recommendedName>
</protein>
<accession>A0AA39YTI9</accession>
<comment type="caution">
    <text evidence="2">The sequence shown here is derived from an EMBL/GenBank/DDBJ whole genome shotgun (WGS) entry which is preliminary data.</text>
</comment>